<dbReference type="EMBL" id="BMPP01000006">
    <property type="protein sequence ID" value="GGK25248.1"/>
    <property type="molecule type" value="Genomic_DNA"/>
</dbReference>
<evidence type="ECO:0000313" key="6">
    <source>
        <dbReference type="Proteomes" id="UP000647587"/>
    </source>
</evidence>
<dbReference type="Gene3D" id="3.90.550.10">
    <property type="entry name" value="Spore Coat Polysaccharide Biosynthesis Protein SpsA, Chain A"/>
    <property type="match status" value="1"/>
</dbReference>
<dbReference type="RefSeq" id="WP_189007171.1">
    <property type="nucleotide sequence ID" value="NZ_BMPP01000006.1"/>
</dbReference>
<feature type="domain" description="Glycosyltransferase 2-like" evidence="4">
    <location>
        <begin position="8"/>
        <end position="167"/>
    </location>
</feature>
<name>A0ABQ2ETT0_9DEIO</name>
<dbReference type="InterPro" id="IPR001173">
    <property type="entry name" value="Glyco_trans_2-like"/>
</dbReference>
<organism evidence="5 6">
    <name type="scientific">Deinococcus malanensis</name>
    <dbReference type="NCBI Taxonomy" id="1706855"/>
    <lineage>
        <taxon>Bacteria</taxon>
        <taxon>Thermotogati</taxon>
        <taxon>Deinococcota</taxon>
        <taxon>Deinococci</taxon>
        <taxon>Deinococcales</taxon>
        <taxon>Deinococcaceae</taxon>
        <taxon>Deinococcus</taxon>
    </lineage>
</organism>
<proteinExistence type="inferred from homology"/>
<comment type="caution">
    <text evidence="5">The sequence shown here is derived from an EMBL/GenBank/DDBJ whole genome shotgun (WGS) entry which is preliminary data.</text>
</comment>
<protein>
    <recommendedName>
        <fullName evidence="4">Glycosyltransferase 2-like domain-containing protein</fullName>
    </recommendedName>
</protein>
<evidence type="ECO:0000313" key="5">
    <source>
        <dbReference type="EMBL" id="GGK25248.1"/>
    </source>
</evidence>
<keyword evidence="3" id="KW-0808">Transferase</keyword>
<keyword evidence="6" id="KW-1185">Reference proteome</keyword>
<comment type="similarity">
    <text evidence="1">Belongs to the glycosyltransferase 2 family.</text>
</comment>
<dbReference type="PANTHER" id="PTHR43685">
    <property type="entry name" value="GLYCOSYLTRANSFERASE"/>
    <property type="match status" value="1"/>
</dbReference>
<evidence type="ECO:0000256" key="2">
    <source>
        <dbReference type="ARBA" id="ARBA00022676"/>
    </source>
</evidence>
<dbReference type="SUPFAM" id="SSF53448">
    <property type="entry name" value="Nucleotide-diphospho-sugar transferases"/>
    <property type="match status" value="1"/>
</dbReference>
<sequence>MPDPLLTIGLPVFNAEAYVVDALCSVLNQTYQNWELLVVDDGSADRSLEIISQFQDERIRVLSDGRNQGLSARLNQTISLARGEFYARMDADDIMVPHRLATQISLLQSDPTCDVVGAAAYVIDDRNRPTGLRFGNLFTELGFLSVLRQGGFIHPTVTGKTAWFRANPYDVTVKRCEDIELWLRTANRSRFRQINEPLLFYREAGDHSGKVEQTSAGYRQMLRSLIETAEPQYRADLRRHLRAAQLRIVLRRVLHRLGGEARIVQARSRSLSEAQQKEALTLMGLALRDPMQDSV</sequence>
<gene>
    <name evidence="5" type="ORF">GCM10008955_18650</name>
</gene>
<dbReference type="PANTHER" id="PTHR43685:SF5">
    <property type="entry name" value="GLYCOSYLTRANSFERASE EPSE-RELATED"/>
    <property type="match status" value="1"/>
</dbReference>
<evidence type="ECO:0000256" key="1">
    <source>
        <dbReference type="ARBA" id="ARBA00006739"/>
    </source>
</evidence>
<keyword evidence="2" id="KW-0328">Glycosyltransferase</keyword>
<dbReference type="InterPro" id="IPR050834">
    <property type="entry name" value="Glycosyltransf_2"/>
</dbReference>
<dbReference type="InterPro" id="IPR029044">
    <property type="entry name" value="Nucleotide-diphossugar_trans"/>
</dbReference>
<dbReference type="Pfam" id="PF00535">
    <property type="entry name" value="Glycos_transf_2"/>
    <property type="match status" value="1"/>
</dbReference>
<evidence type="ECO:0000256" key="3">
    <source>
        <dbReference type="ARBA" id="ARBA00022679"/>
    </source>
</evidence>
<evidence type="ECO:0000259" key="4">
    <source>
        <dbReference type="Pfam" id="PF00535"/>
    </source>
</evidence>
<accession>A0ABQ2ETT0</accession>
<dbReference type="Proteomes" id="UP000647587">
    <property type="component" value="Unassembled WGS sequence"/>
</dbReference>
<reference evidence="6" key="1">
    <citation type="journal article" date="2019" name="Int. J. Syst. Evol. Microbiol.">
        <title>The Global Catalogue of Microorganisms (GCM) 10K type strain sequencing project: providing services to taxonomists for standard genome sequencing and annotation.</title>
        <authorList>
            <consortium name="The Broad Institute Genomics Platform"/>
            <consortium name="The Broad Institute Genome Sequencing Center for Infectious Disease"/>
            <person name="Wu L."/>
            <person name="Ma J."/>
        </authorList>
    </citation>
    <scope>NUCLEOTIDE SEQUENCE [LARGE SCALE GENOMIC DNA]</scope>
    <source>
        <strain evidence="6">JCM 30331</strain>
    </source>
</reference>